<proteinExistence type="inferred from homology"/>
<evidence type="ECO:0000256" key="1">
    <source>
        <dbReference type="ARBA" id="ARBA00006138"/>
    </source>
</evidence>
<evidence type="ECO:0000256" key="2">
    <source>
        <dbReference type="ARBA" id="ARBA00022448"/>
    </source>
</evidence>
<evidence type="ECO:0000256" key="3">
    <source>
        <dbReference type="ARBA" id="ARBA00022781"/>
    </source>
</evidence>
<sequence>MVFNVVACFIQGKEEPELERYVTSAVGSGSKALAEVFNVNLDKARFKVGTLDSLMELNETLQKVDQTLDSTVKKIEKQAREMVSRDLKIEVTKQQQGKQIQKFYLIWRDIGSEEGGFDVADYIKNFNWDDNKFHRGRSLVEIAGLISERMRQIDNDIKTLNDNLNEVKNELTQMVKKDGTTLLNKDISDVIHSDPNIKADELFVEVHKTTFLSTVVVVLHKTKYDQFREVYERLIRDSEIPCVVPGSLKYLGIEDKEGNQLHRVVVVSNKIDDYLQRGRQEGFTFRKFVYDYKKYQEDLQQKTRLETSYEQQKNSLASRCYFAFSELFICLMHLKVMRAFIDGVLRFGIPPRFYIGIIKPGKGVEKQVLQRLCETFADNAMREMYGTKEETNDTEDFFPFVNIPLTSPLFLQ</sequence>
<dbReference type="InterPro" id="IPR004907">
    <property type="entry name" value="ATPase_V1-cplx_csu"/>
</dbReference>
<dbReference type="Proteomes" id="UP000039865">
    <property type="component" value="Unassembled WGS sequence"/>
</dbReference>
<dbReference type="CDD" id="cd14785">
    <property type="entry name" value="V-ATPase_C"/>
    <property type="match status" value="1"/>
</dbReference>
<gene>
    <name evidence="7" type="primary">Contig9099.g9733</name>
    <name evidence="7" type="ORF">STYLEM_8849</name>
</gene>
<dbReference type="InParanoid" id="A0A078AED0"/>
<keyword evidence="8" id="KW-1185">Reference proteome</keyword>
<dbReference type="OrthoDB" id="6605928at2759"/>
<dbReference type="AlphaFoldDB" id="A0A078AED0"/>
<dbReference type="SUPFAM" id="SSF118203">
    <property type="entry name" value="Vacuolar ATP synthase subunit C"/>
    <property type="match status" value="1"/>
</dbReference>
<comment type="function">
    <text evidence="5">Subunit of the V1 complex of vacuolar(H+)-ATPase (V-ATPase), a multisubunit enzyme composed of a peripheral complex (V1) that hydrolyzes ATP and a membrane integral complex (V0) that translocates protons. V-ATPase is responsible for acidifying and maintaining the pH of intracellular compartments and in some cell types, is targeted to the plasma membrane, where it is responsible for acidifying the extracellular environment. Subunit C is necessary for the assembly of the catalytic sector of the enzyme and is likely to have a specific function in its catalytic activity.</text>
</comment>
<evidence type="ECO:0000313" key="7">
    <source>
        <dbReference type="EMBL" id="CDW79857.1"/>
    </source>
</evidence>
<evidence type="ECO:0000256" key="5">
    <source>
        <dbReference type="RuleBase" id="RU364010"/>
    </source>
</evidence>
<feature type="coiled-coil region" evidence="6">
    <location>
        <begin position="150"/>
        <end position="177"/>
    </location>
</feature>
<keyword evidence="3 5" id="KW-0375">Hydrogen ion transport</keyword>
<comment type="subunit">
    <text evidence="5">V-ATPase is a heteromultimeric enzyme composed of a peripheral catalytic V1 complex (components A to H) attached to an integral membrane V0 proton pore complex.</text>
</comment>
<dbReference type="PANTHER" id="PTHR10137">
    <property type="entry name" value="V-TYPE PROTON ATPASE SUBUNIT C"/>
    <property type="match status" value="1"/>
</dbReference>
<reference evidence="7 8" key="1">
    <citation type="submission" date="2014-06" db="EMBL/GenBank/DDBJ databases">
        <authorList>
            <person name="Swart Estienne"/>
        </authorList>
    </citation>
    <scope>NUCLEOTIDE SEQUENCE [LARGE SCALE GENOMIC DNA]</scope>
    <source>
        <strain evidence="7 8">130c</strain>
    </source>
</reference>
<name>A0A078AED0_STYLE</name>
<keyword evidence="6" id="KW-0175">Coiled coil</keyword>
<evidence type="ECO:0000256" key="4">
    <source>
        <dbReference type="ARBA" id="ARBA00023065"/>
    </source>
</evidence>
<dbReference type="InterPro" id="IPR036132">
    <property type="entry name" value="Vac_ATP_synth_c_sf"/>
</dbReference>
<evidence type="ECO:0000256" key="6">
    <source>
        <dbReference type="SAM" id="Coils"/>
    </source>
</evidence>
<accession>A0A078AED0</accession>
<protein>
    <recommendedName>
        <fullName evidence="5">V-type proton ATPase subunit C</fullName>
    </recommendedName>
</protein>
<evidence type="ECO:0000313" key="8">
    <source>
        <dbReference type="Proteomes" id="UP000039865"/>
    </source>
</evidence>
<dbReference type="Gene3D" id="1.20.1460.10">
    <property type="entry name" value="subunit c (vma5p) of the yeast v-atpase, domain 2"/>
    <property type="match status" value="1"/>
</dbReference>
<dbReference type="GO" id="GO:0000221">
    <property type="term" value="C:vacuolar proton-transporting V-type ATPase, V1 domain"/>
    <property type="evidence" value="ECO:0007669"/>
    <property type="project" value="TreeGrafter"/>
</dbReference>
<comment type="similarity">
    <text evidence="1 5">Belongs to the V-ATPase C subunit family.</text>
</comment>
<organism evidence="7 8">
    <name type="scientific">Stylonychia lemnae</name>
    <name type="common">Ciliate</name>
    <dbReference type="NCBI Taxonomy" id="5949"/>
    <lineage>
        <taxon>Eukaryota</taxon>
        <taxon>Sar</taxon>
        <taxon>Alveolata</taxon>
        <taxon>Ciliophora</taxon>
        <taxon>Intramacronucleata</taxon>
        <taxon>Spirotrichea</taxon>
        <taxon>Stichotrichia</taxon>
        <taxon>Sporadotrichida</taxon>
        <taxon>Oxytrichidae</taxon>
        <taxon>Stylonychinae</taxon>
        <taxon>Stylonychia</taxon>
    </lineage>
</organism>
<keyword evidence="2 5" id="KW-0813">Transport</keyword>
<dbReference type="Pfam" id="PF03223">
    <property type="entry name" value="V-ATPase_C"/>
    <property type="match status" value="1"/>
</dbReference>
<dbReference type="Gene3D" id="3.30.70.1180">
    <property type="entry name" value="Vacuolar atp synthase subunit c, domain 1"/>
    <property type="match status" value="1"/>
</dbReference>
<dbReference type="EMBL" id="CCKQ01008397">
    <property type="protein sequence ID" value="CDW79857.1"/>
    <property type="molecule type" value="Genomic_DNA"/>
</dbReference>
<keyword evidence="4 5" id="KW-0406">Ion transport</keyword>
<dbReference type="OMA" id="VMIWIHV"/>
<dbReference type="FunCoup" id="A0A078AED0">
    <property type="interactions" value="108"/>
</dbReference>
<dbReference type="PANTHER" id="PTHR10137:SF0">
    <property type="entry name" value="V-TYPE PROTON ATPASE SUBUNIT C"/>
    <property type="match status" value="1"/>
</dbReference>
<dbReference type="GO" id="GO:0046961">
    <property type="term" value="F:proton-transporting ATPase activity, rotational mechanism"/>
    <property type="evidence" value="ECO:0007669"/>
    <property type="project" value="InterPro"/>
</dbReference>
<dbReference type="Gene3D" id="3.30.70.100">
    <property type="match status" value="1"/>
</dbReference>